<dbReference type="GO" id="GO:0003899">
    <property type="term" value="F:DNA-directed RNA polymerase activity"/>
    <property type="evidence" value="ECO:0007669"/>
    <property type="project" value="InterPro"/>
</dbReference>
<dbReference type="Proteomes" id="UP000254720">
    <property type="component" value="Unassembled WGS sequence"/>
</dbReference>
<dbReference type="PANTHER" id="PTHR30385">
    <property type="entry name" value="SIGMA FACTOR F FLAGELLAR"/>
    <property type="match status" value="1"/>
</dbReference>
<dbReference type="InterPro" id="IPR007627">
    <property type="entry name" value="RNA_pol_sigma70_r2"/>
</dbReference>
<dbReference type="Gene3D" id="1.10.1740.10">
    <property type="match status" value="1"/>
</dbReference>
<evidence type="ECO:0000259" key="5">
    <source>
        <dbReference type="PROSITE" id="PS00716"/>
    </source>
</evidence>
<accession>A0A370G5Q0</accession>
<dbReference type="InterPro" id="IPR014284">
    <property type="entry name" value="RNA_pol_sigma-70_dom"/>
</dbReference>
<reference evidence="6 7" key="1">
    <citation type="submission" date="2018-07" db="EMBL/GenBank/DDBJ databases">
        <title>Genomic Encyclopedia of Type Strains, Phase IV (KMG-IV): sequencing the most valuable type-strain genomes for metagenomic binning, comparative biology and taxonomic classification.</title>
        <authorList>
            <person name="Goeker M."/>
        </authorList>
    </citation>
    <scope>NUCLEOTIDE SEQUENCE [LARGE SCALE GENOMIC DNA]</scope>
    <source>
        <strain evidence="6 7">DSM 16500</strain>
    </source>
</reference>
<keyword evidence="1" id="KW-0805">Transcription regulation</keyword>
<dbReference type="RefSeq" id="WP_114835326.1">
    <property type="nucleotide sequence ID" value="NZ_LR699116.1"/>
</dbReference>
<keyword evidence="3" id="KW-0238">DNA-binding</keyword>
<dbReference type="Gene3D" id="1.20.140.160">
    <property type="match status" value="1"/>
</dbReference>
<evidence type="ECO:0000256" key="1">
    <source>
        <dbReference type="ARBA" id="ARBA00023015"/>
    </source>
</evidence>
<evidence type="ECO:0000256" key="3">
    <source>
        <dbReference type="ARBA" id="ARBA00023125"/>
    </source>
</evidence>
<dbReference type="AlphaFoldDB" id="A0A370G5Q0"/>
<dbReference type="GO" id="GO:0016987">
    <property type="term" value="F:sigma factor activity"/>
    <property type="evidence" value="ECO:0007669"/>
    <property type="project" value="UniProtKB-KW"/>
</dbReference>
<keyword evidence="4" id="KW-0804">Transcription</keyword>
<evidence type="ECO:0000313" key="6">
    <source>
        <dbReference type="EMBL" id="RDI38540.1"/>
    </source>
</evidence>
<dbReference type="Pfam" id="PF04542">
    <property type="entry name" value="Sigma70_r2"/>
    <property type="match status" value="1"/>
</dbReference>
<evidence type="ECO:0000256" key="4">
    <source>
        <dbReference type="ARBA" id="ARBA00023163"/>
    </source>
</evidence>
<dbReference type="CDD" id="cd06171">
    <property type="entry name" value="Sigma70_r4"/>
    <property type="match status" value="1"/>
</dbReference>
<dbReference type="Pfam" id="PF04545">
    <property type="entry name" value="Sigma70_r4"/>
    <property type="match status" value="1"/>
</dbReference>
<dbReference type="OrthoDB" id="9799825at2"/>
<dbReference type="InterPro" id="IPR007630">
    <property type="entry name" value="RNA_pol_sigma70_r4"/>
</dbReference>
<dbReference type="NCBIfam" id="TIGR02937">
    <property type="entry name" value="sigma70-ECF"/>
    <property type="match status" value="1"/>
</dbReference>
<dbReference type="NCBIfam" id="NF005413">
    <property type="entry name" value="PRK06986.1"/>
    <property type="match status" value="1"/>
</dbReference>
<proteinExistence type="predicted"/>
<dbReference type="InterPro" id="IPR013325">
    <property type="entry name" value="RNA_pol_sigma_r2"/>
</dbReference>
<comment type="caution">
    <text evidence="6">The sequence shown here is derived from an EMBL/GenBank/DDBJ whole genome shotgun (WGS) entry which is preliminary data.</text>
</comment>
<dbReference type="EMBL" id="QQAX01000031">
    <property type="protein sequence ID" value="RDI38540.1"/>
    <property type="molecule type" value="Genomic_DNA"/>
</dbReference>
<evidence type="ECO:0000256" key="2">
    <source>
        <dbReference type="ARBA" id="ARBA00023082"/>
    </source>
</evidence>
<organism evidence="6 7">
    <name type="scientific">Aquicella lusitana</name>
    <dbReference type="NCBI Taxonomy" id="254246"/>
    <lineage>
        <taxon>Bacteria</taxon>
        <taxon>Pseudomonadati</taxon>
        <taxon>Pseudomonadota</taxon>
        <taxon>Gammaproteobacteria</taxon>
        <taxon>Legionellales</taxon>
        <taxon>Coxiellaceae</taxon>
        <taxon>Aquicella</taxon>
    </lineage>
</organism>
<dbReference type="NCBIfam" id="TIGR02479">
    <property type="entry name" value="FliA_WhiG"/>
    <property type="match status" value="1"/>
</dbReference>
<protein>
    <submittedName>
        <fullName evidence="6">RNA polymerase sigma-28 (SigD/FliA/WhiG) subunit</fullName>
    </submittedName>
</protein>
<dbReference type="InterPro" id="IPR013324">
    <property type="entry name" value="RNA_pol_sigma_r3/r4-like"/>
</dbReference>
<dbReference type="GO" id="GO:0006352">
    <property type="term" value="P:DNA-templated transcription initiation"/>
    <property type="evidence" value="ECO:0007669"/>
    <property type="project" value="InterPro"/>
</dbReference>
<evidence type="ECO:0000313" key="7">
    <source>
        <dbReference type="Proteomes" id="UP000254720"/>
    </source>
</evidence>
<feature type="domain" description="RNA polymerase sigma-70" evidence="5">
    <location>
        <begin position="201"/>
        <end position="227"/>
    </location>
</feature>
<dbReference type="PRINTS" id="PR00046">
    <property type="entry name" value="SIGMA70FCT"/>
</dbReference>
<dbReference type="SUPFAM" id="SSF88946">
    <property type="entry name" value="Sigma2 domain of RNA polymerase sigma factors"/>
    <property type="match status" value="1"/>
</dbReference>
<dbReference type="SUPFAM" id="SSF88659">
    <property type="entry name" value="Sigma3 and sigma4 domains of RNA polymerase sigma factors"/>
    <property type="match status" value="2"/>
</dbReference>
<keyword evidence="2" id="KW-0731">Sigma factor</keyword>
<dbReference type="InterPro" id="IPR012845">
    <property type="entry name" value="RNA_pol_sigma_FliA_WhiG"/>
</dbReference>
<keyword evidence="7" id="KW-1185">Reference proteome</keyword>
<sequence length="234" mass="27139">MQSITMYEKNSDVVLEQFVLNHLDLVKKIATQIKRKLPSHIEFDDLLQSGLIGLLEARKNYNPEMGASFETYATIRIRGAIIDSLRKNSWISRDIIKKMKKVSDAINKIEKRNKQQATLENIIMELNITHEEYFKISQEINMFYVANLADKHVEHSLADDSNDPERIAQKDAVKTQLKEILKLLPEKEQLVLSLYYVEELTFKQIGEVLELTEARISQLHSIAIARIRAKMRSE</sequence>
<dbReference type="InterPro" id="IPR000943">
    <property type="entry name" value="RNA_pol_sigma70"/>
</dbReference>
<name>A0A370G5Q0_9COXI</name>
<gene>
    <name evidence="6" type="ORF">C8D86_13122</name>
</gene>
<dbReference type="PROSITE" id="PS00716">
    <property type="entry name" value="SIGMA70_2"/>
    <property type="match status" value="1"/>
</dbReference>
<dbReference type="GO" id="GO:0003677">
    <property type="term" value="F:DNA binding"/>
    <property type="evidence" value="ECO:0007669"/>
    <property type="project" value="UniProtKB-KW"/>
</dbReference>
<dbReference type="PANTHER" id="PTHR30385:SF7">
    <property type="entry name" value="RNA POLYMERASE SIGMA FACTOR FLIA"/>
    <property type="match status" value="1"/>
</dbReference>